<dbReference type="SMART" id="SM00380">
    <property type="entry name" value="AP2"/>
    <property type="match status" value="1"/>
</dbReference>
<keyword evidence="3" id="KW-0238">DNA-binding</keyword>
<evidence type="ECO:0000313" key="7">
    <source>
        <dbReference type="EMBL" id="KAL3533856.1"/>
    </source>
</evidence>
<evidence type="ECO:0000256" key="2">
    <source>
        <dbReference type="ARBA" id="ARBA00023015"/>
    </source>
</evidence>
<dbReference type="PROSITE" id="PS51032">
    <property type="entry name" value="AP2_ERF"/>
    <property type="match status" value="1"/>
</dbReference>
<dbReference type="Proteomes" id="UP001630127">
    <property type="component" value="Unassembled WGS sequence"/>
</dbReference>
<organism evidence="7 8">
    <name type="scientific">Cinchona calisaya</name>
    <dbReference type="NCBI Taxonomy" id="153742"/>
    <lineage>
        <taxon>Eukaryota</taxon>
        <taxon>Viridiplantae</taxon>
        <taxon>Streptophyta</taxon>
        <taxon>Embryophyta</taxon>
        <taxon>Tracheophyta</taxon>
        <taxon>Spermatophyta</taxon>
        <taxon>Magnoliopsida</taxon>
        <taxon>eudicotyledons</taxon>
        <taxon>Gunneridae</taxon>
        <taxon>Pentapetalae</taxon>
        <taxon>asterids</taxon>
        <taxon>lamiids</taxon>
        <taxon>Gentianales</taxon>
        <taxon>Rubiaceae</taxon>
        <taxon>Cinchonoideae</taxon>
        <taxon>Cinchoneae</taxon>
        <taxon>Cinchona</taxon>
    </lineage>
</organism>
<evidence type="ECO:0000256" key="3">
    <source>
        <dbReference type="ARBA" id="ARBA00023125"/>
    </source>
</evidence>
<protein>
    <recommendedName>
        <fullName evidence="6">AP2/ERF domain-containing protein</fullName>
    </recommendedName>
</protein>
<feature type="domain" description="AP2/ERF" evidence="6">
    <location>
        <begin position="49"/>
        <end position="109"/>
    </location>
</feature>
<evidence type="ECO:0000256" key="1">
    <source>
        <dbReference type="ARBA" id="ARBA00004123"/>
    </source>
</evidence>
<keyword evidence="4" id="KW-0804">Transcription</keyword>
<dbReference type="PANTHER" id="PTHR32467:SF99">
    <property type="entry name" value="AP2-LIKE ETHYLENE-RESPONSIVE TRANSCRIPTION FACTOR AIL5"/>
    <property type="match status" value="1"/>
</dbReference>
<proteinExistence type="predicted"/>
<dbReference type="Gene3D" id="3.30.730.10">
    <property type="entry name" value="AP2/ERF domain"/>
    <property type="match status" value="1"/>
</dbReference>
<dbReference type="EMBL" id="JBJUIK010000003">
    <property type="protein sequence ID" value="KAL3533856.1"/>
    <property type="molecule type" value="Genomic_DNA"/>
</dbReference>
<sequence>MASSSSTVGSLVANSAESAVGVNSVSASPMASTGGQSSTVTSIKGHTSIYTGVNKRNIRGKDPDDFYCAFAFVKSRGRSGRYDMEEEAAWAHDIITLKCSGPKGKLNFPESDYGEIMNLAKHMNDDELLAHIRRSGSHFARDCSIYRGVSKFVSLITHLSLSLFLPFITHILAMQHASLQSLSCTEEEAAMAYDIETIKAKGWHAPTNFCLTLYDVEGIRAGTTKPEITPEVANYFKNATLFKPLGTLQQYAPTTTFLVVENYPSYGLFGYLVPPMVDKSYYSLSHSIMDILMAHPNFQDPSMESYIAQQGPIQASVNMFRHSSSSHFRPVQASVNMFRHSSSSRFKPYKKN</sequence>
<gene>
    <name evidence="7" type="ORF">ACH5RR_007377</name>
</gene>
<keyword evidence="5" id="KW-0539">Nucleus</keyword>
<dbReference type="PANTHER" id="PTHR32467">
    <property type="entry name" value="AP2-LIKE ETHYLENE-RESPONSIVE TRANSCRIPTION FACTOR"/>
    <property type="match status" value="1"/>
</dbReference>
<keyword evidence="2" id="KW-0805">Transcription regulation</keyword>
<dbReference type="GO" id="GO:0003677">
    <property type="term" value="F:DNA binding"/>
    <property type="evidence" value="ECO:0007669"/>
    <property type="project" value="UniProtKB-KW"/>
</dbReference>
<evidence type="ECO:0000259" key="6">
    <source>
        <dbReference type="PROSITE" id="PS51032"/>
    </source>
</evidence>
<dbReference type="InterPro" id="IPR016177">
    <property type="entry name" value="DNA-bd_dom_sf"/>
</dbReference>
<evidence type="ECO:0000256" key="4">
    <source>
        <dbReference type="ARBA" id="ARBA00023163"/>
    </source>
</evidence>
<name>A0ABD3AS03_9GENT</name>
<comment type="caution">
    <text evidence="7">The sequence shown here is derived from an EMBL/GenBank/DDBJ whole genome shotgun (WGS) entry which is preliminary data.</text>
</comment>
<keyword evidence="8" id="KW-1185">Reference proteome</keyword>
<dbReference type="GO" id="GO:0005634">
    <property type="term" value="C:nucleus"/>
    <property type="evidence" value="ECO:0007669"/>
    <property type="project" value="UniProtKB-SubCell"/>
</dbReference>
<dbReference type="SUPFAM" id="SSF54171">
    <property type="entry name" value="DNA-binding domain"/>
    <property type="match status" value="1"/>
</dbReference>
<evidence type="ECO:0000256" key="5">
    <source>
        <dbReference type="ARBA" id="ARBA00023242"/>
    </source>
</evidence>
<dbReference type="AlphaFoldDB" id="A0ABD3AS03"/>
<reference evidence="7 8" key="1">
    <citation type="submission" date="2024-11" db="EMBL/GenBank/DDBJ databases">
        <title>A near-complete genome assembly of Cinchona calisaya.</title>
        <authorList>
            <person name="Lian D.C."/>
            <person name="Zhao X.W."/>
            <person name="Wei L."/>
        </authorList>
    </citation>
    <scope>NUCLEOTIDE SEQUENCE [LARGE SCALE GENOMIC DNA]</scope>
    <source>
        <tissue evidence="7">Nenye</tissue>
    </source>
</reference>
<comment type="subcellular location">
    <subcellularLocation>
        <location evidence="1">Nucleus</location>
    </subcellularLocation>
</comment>
<dbReference type="InterPro" id="IPR001471">
    <property type="entry name" value="AP2/ERF_dom"/>
</dbReference>
<dbReference type="InterPro" id="IPR036955">
    <property type="entry name" value="AP2/ERF_dom_sf"/>
</dbReference>
<accession>A0ABD3AS03</accession>
<evidence type="ECO:0000313" key="8">
    <source>
        <dbReference type="Proteomes" id="UP001630127"/>
    </source>
</evidence>